<reference evidence="1" key="1">
    <citation type="submission" date="2020-04" db="EMBL/GenBank/DDBJ databases">
        <authorList>
            <person name="Alioto T."/>
            <person name="Alioto T."/>
            <person name="Gomez Garrido J."/>
        </authorList>
    </citation>
    <scope>NUCLEOTIDE SEQUENCE</scope>
    <source>
        <strain evidence="1">A484AB</strain>
    </source>
</reference>
<dbReference type="AlphaFoldDB" id="A0A7D9LP86"/>
<keyword evidence="2" id="KW-1185">Reference proteome</keyword>
<organism evidence="1 2">
    <name type="scientific">Paramuricea clavata</name>
    <name type="common">Red gorgonian</name>
    <name type="synonym">Violescent sea-whip</name>
    <dbReference type="NCBI Taxonomy" id="317549"/>
    <lineage>
        <taxon>Eukaryota</taxon>
        <taxon>Metazoa</taxon>
        <taxon>Cnidaria</taxon>
        <taxon>Anthozoa</taxon>
        <taxon>Octocorallia</taxon>
        <taxon>Malacalcyonacea</taxon>
        <taxon>Plexauridae</taxon>
        <taxon>Paramuricea</taxon>
    </lineage>
</organism>
<dbReference type="Proteomes" id="UP001152795">
    <property type="component" value="Unassembled WGS sequence"/>
</dbReference>
<gene>
    <name evidence="1" type="ORF">PACLA_8A030560</name>
</gene>
<comment type="caution">
    <text evidence="1">The sequence shown here is derived from an EMBL/GenBank/DDBJ whole genome shotgun (WGS) entry which is preliminary data.</text>
</comment>
<feature type="non-terminal residue" evidence="1">
    <location>
        <position position="1"/>
    </location>
</feature>
<name>A0A7D9LP86_PARCT</name>
<proteinExistence type="predicted"/>
<accession>A0A7D9LP86</accession>
<dbReference type="PANTHER" id="PTHR47666:SF1">
    <property type="entry name" value="PROTEIN VASCULAR ASSOCIATED DEATH 1, CHLOROPLASTIC"/>
    <property type="match status" value="1"/>
</dbReference>
<sequence length="52" mass="5947">MWIKPAEVILANALWTTERANPYFSLQRRKGHQDSGFTSLLVGTFDHVLDSK</sequence>
<dbReference type="OrthoDB" id="17687at2759"/>
<evidence type="ECO:0000313" key="2">
    <source>
        <dbReference type="Proteomes" id="UP001152795"/>
    </source>
</evidence>
<evidence type="ECO:0000313" key="1">
    <source>
        <dbReference type="EMBL" id="CAB4036401.1"/>
    </source>
</evidence>
<dbReference type="PANTHER" id="PTHR47666">
    <property type="entry name" value="PROTEIN VASCULAR ASSOCIATED DEATH 1, CHLOROPLASTIC"/>
    <property type="match status" value="1"/>
</dbReference>
<dbReference type="EMBL" id="CACRXK020021998">
    <property type="protein sequence ID" value="CAB4036401.1"/>
    <property type="molecule type" value="Genomic_DNA"/>
</dbReference>
<protein>
    <submittedName>
        <fullName evidence="1">TBC1 domain family member 9-like</fullName>
    </submittedName>
</protein>